<dbReference type="Pfam" id="PF13445">
    <property type="entry name" value="zf-RING_UBOX"/>
    <property type="match status" value="1"/>
</dbReference>
<evidence type="ECO:0000259" key="7">
    <source>
        <dbReference type="PROSITE" id="PS50119"/>
    </source>
</evidence>
<dbReference type="InterPro" id="IPR001870">
    <property type="entry name" value="B30.2/SPRY"/>
</dbReference>
<feature type="domain" description="B30.2/SPRY" evidence="8">
    <location>
        <begin position="270"/>
        <end position="464"/>
    </location>
</feature>
<dbReference type="Gene3D" id="2.60.120.920">
    <property type="match status" value="1"/>
</dbReference>
<evidence type="ECO:0000313" key="9">
    <source>
        <dbReference type="Ensembl" id="ENSSDUP00000025520.1"/>
    </source>
</evidence>
<dbReference type="PROSITE" id="PS50089">
    <property type="entry name" value="ZF_RING_2"/>
    <property type="match status" value="1"/>
</dbReference>
<dbReference type="SUPFAM" id="SSF49899">
    <property type="entry name" value="Concanavalin A-like lectins/glucanases"/>
    <property type="match status" value="1"/>
</dbReference>
<dbReference type="GO" id="GO:0008270">
    <property type="term" value="F:zinc ion binding"/>
    <property type="evidence" value="ECO:0007669"/>
    <property type="project" value="UniProtKB-KW"/>
</dbReference>
<dbReference type="PRINTS" id="PR01407">
    <property type="entry name" value="BUTYPHLNCDUF"/>
</dbReference>
<reference evidence="9" key="1">
    <citation type="submission" date="2025-08" db="UniProtKB">
        <authorList>
            <consortium name="Ensembl"/>
        </authorList>
    </citation>
    <scope>IDENTIFICATION</scope>
</reference>
<evidence type="ECO:0000313" key="10">
    <source>
        <dbReference type="Proteomes" id="UP000261420"/>
    </source>
</evidence>
<protein>
    <submittedName>
        <fullName evidence="9">E3 ubiquitin-protein ligase TRIM39-like</fullName>
    </submittedName>
</protein>
<dbReference type="Proteomes" id="UP000261420">
    <property type="component" value="Unplaced"/>
</dbReference>
<evidence type="ECO:0000256" key="5">
    <source>
        <dbReference type="SAM" id="Coils"/>
    </source>
</evidence>
<dbReference type="KEGG" id="sdu:111234752"/>
<evidence type="ECO:0000259" key="6">
    <source>
        <dbReference type="PROSITE" id="PS50089"/>
    </source>
</evidence>
<keyword evidence="2 4" id="KW-0863">Zinc-finger</keyword>
<dbReference type="InterPro" id="IPR003879">
    <property type="entry name" value="Butyrophylin_SPRY"/>
</dbReference>
<feature type="coiled-coil region" evidence="5">
    <location>
        <begin position="179"/>
        <end position="228"/>
    </location>
</feature>
<dbReference type="Gene3D" id="3.30.160.60">
    <property type="entry name" value="Classic Zinc Finger"/>
    <property type="match status" value="1"/>
</dbReference>
<dbReference type="InterPro" id="IPR003877">
    <property type="entry name" value="SPRY_dom"/>
</dbReference>
<accession>A0A3B4V5V5</accession>
<evidence type="ECO:0000259" key="8">
    <source>
        <dbReference type="PROSITE" id="PS50188"/>
    </source>
</evidence>
<dbReference type="AlphaFoldDB" id="A0A3B4V5V5"/>
<dbReference type="InterPro" id="IPR043136">
    <property type="entry name" value="B30.2/SPRY_sf"/>
</dbReference>
<dbReference type="GeneID" id="111234752"/>
<sequence>MASRSEEDLCCPVCHEVFRDPVVLSCSHSFCKDCLQSWWREKQDRLCPVCKRRSSKNDPPCNLVLKNLCEAFLQEREQRSSEALCSLHSEKLKLFCLDHQQPVCLVCLHSETHTNHKFRPIDEVAPQHKKKLQETLEPLKKKLNDLKQVKVKFDQTAEHIKVQARHTETQIKEQFKKLHQFLEEEEEARMAALREEEEQKSQVMKEKMEALSREIAALSDTVRATEDELRAEDVSFLLSYKAAVDRVQQRPLLEDHQLGSGALIDQAKHLGNLPFNIWNKMKDVVSYSPVVLDPNSAHPELILSEDLTSVRRGESQKLPDNPERFSSYCSVLGSEGFNSGTHSWDVEVGDNTYWILGVLEESVQRKGNIRSGLWSIRFTVGKYSAQSPPASSIVLSVKKKLQRIRVNLDWNRGKLSFSDPDTDTHIHTFTHTFTHKMFPFIHTLVNLPVKVLPLKVSVTVGRSS</sequence>
<dbReference type="PROSITE" id="PS50119">
    <property type="entry name" value="ZF_BBOX"/>
    <property type="match status" value="1"/>
</dbReference>
<proteinExistence type="predicted"/>
<dbReference type="InterPro" id="IPR013083">
    <property type="entry name" value="Znf_RING/FYVE/PHD"/>
</dbReference>
<evidence type="ECO:0000256" key="1">
    <source>
        <dbReference type="ARBA" id="ARBA00022723"/>
    </source>
</evidence>
<dbReference type="GeneTree" id="ENSGT00970000193381"/>
<dbReference type="FunFam" id="2.60.120.920:FF:000004">
    <property type="entry name" value="Butyrophilin subfamily 1 member A1"/>
    <property type="match status" value="1"/>
</dbReference>
<keyword evidence="10" id="KW-1185">Reference proteome</keyword>
<dbReference type="SMART" id="SM00184">
    <property type="entry name" value="RING"/>
    <property type="match status" value="1"/>
</dbReference>
<dbReference type="InterPro" id="IPR017907">
    <property type="entry name" value="Znf_RING_CS"/>
</dbReference>
<dbReference type="Pfam" id="PF00622">
    <property type="entry name" value="SPRY"/>
    <property type="match status" value="1"/>
</dbReference>
<dbReference type="InterPro" id="IPR001841">
    <property type="entry name" value="Znf_RING"/>
</dbReference>
<name>A0A3B4V5V5_SERDU</name>
<evidence type="ECO:0000256" key="4">
    <source>
        <dbReference type="PROSITE-ProRule" id="PRU00024"/>
    </source>
</evidence>
<dbReference type="CDD" id="cd12893">
    <property type="entry name" value="SPRY_PRY_TRIM35"/>
    <property type="match status" value="1"/>
</dbReference>
<reference evidence="9" key="2">
    <citation type="submission" date="2025-09" db="UniProtKB">
        <authorList>
            <consortium name="Ensembl"/>
        </authorList>
    </citation>
    <scope>IDENTIFICATION</scope>
</reference>
<dbReference type="InterPro" id="IPR013320">
    <property type="entry name" value="ConA-like_dom_sf"/>
</dbReference>
<dbReference type="Pfam" id="PF00643">
    <property type="entry name" value="zf-B_box"/>
    <property type="match status" value="1"/>
</dbReference>
<dbReference type="InterPro" id="IPR006574">
    <property type="entry name" value="PRY"/>
</dbReference>
<dbReference type="Pfam" id="PF13765">
    <property type="entry name" value="PRY"/>
    <property type="match status" value="1"/>
</dbReference>
<dbReference type="SUPFAM" id="SSF57850">
    <property type="entry name" value="RING/U-box"/>
    <property type="match status" value="1"/>
</dbReference>
<dbReference type="SMART" id="SM00589">
    <property type="entry name" value="PRY"/>
    <property type="match status" value="1"/>
</dbReference>
<dbReference type="Gene3D" id="3.30.40.10">
    <property type="entry name" value="Zinc/RING finger domain, C3HC4 (zinc finger)"/>
    <property type="match status" value="1"/>
</dbReference>
<dbReference type="OMA" id="DRTTHEC"/>
<feature type="domain" description="B box-type" evidence="7">
    <location>
        <begin position="80"/>
        <end position="121"/>
    </location>
</feature>
<keyword evidence="3" id="KW-0862">Zinc</keyword>
<dbReference type="SMART" id="SM00336">
    <property type="entry name" value="BBOX"/>
    <property type="match status" value="1"/>
</dbReference>
<dbReference type="InterPro" id="IPR027370">
    <property type="entry name" value="Znf-RING_euk"/>
</dbReference>
<organism evidence="9 10">
    <name type="scientific">Seriola dumerili</name>
    <name type="common">Greater amberjack</name>
    <name type="synonym">Caranx dumerili</name>
    <dbReference type="NCBI Taxonomy" id="41447"/>
    <lineage>
        <taxon>Eukaryota</taxon>
        <taxon>Metazoa</taxon>
        <taxon>Chordata</taxon>
        <taxon>Craniata</taxon>
        <taxon>Vertebrata</taxon>
        <taxon>Euteleostomi</taxon>
        <taxon>Actinopterygii</taxon>
        <taxon>Neopterygii</taxon>
        <taxon>Teleostei</taxon>
        <taxon>Neoteleostei</taxon>
        <taxon>Acanthomorphata</taxon>
        <taxon>Carangaria</taxon>
        <taxon>Carangiformes</taxon>
        <taxon>Carangidae</taxon>
        <taxon>Seriola</taxon>
    </lineage>
</organism>
<dbReference type="InterPro" id="IPR000315">
    <property type="entry name" value="Znf_B-box"/>
</dbReference>
<keyword evidence="5" id="KW-0175">Coiled coil</keyword>
<dbReference type="Ensembl" id="ENSSDUT00000025988.1">
    <property type="protein sequence ID" value="ENSSDUP00000025520.1"/>
    <property type="gene ID" value="ENSSDUG00000018525.1"/>
</dbReference>
<dbReference type="PROSITE" id="PS50188">
    <property type="entry name" value="B302_SPRY"/>
    <property type="match status" value="1"/>
</dbReference>
<dbReference type="SUPFAM" id="SSF57845">
    <property type="entry name" value="B-box zinc-binding domain"/>
    <property type="match status" value="1"/>
</dbReference>
<evidence type="ECO:0000256" key="2">
    <source>
        <dbReference type="ARBA" id="ARBA00022771"/>
    </source>
</evidence>
<dbReference type="SMART" id="SM00449">
    <property type="entry name" value="SPRY"/>
    <property type="match status" value="1"/>
</dbReference>
<evidence type="ECO:0000256" key="3">
    <source>
        <dbReference type="ARBA" id="ARBA00022833"/>
    </source>
</evidence>
<dbReference type="InterPro" id="IPR050143">
    <property type="entry name" value="TRIM/RBCC"/>
</dbReference>
<dbReference type="PANTHER" id="PTHR24103">
    <property type="entry name" value="E3 UBIQUITIN-PROTEIN LIGASE TRIM"/>
    <property type="match status" value="1"/>
</dbReference>
<dbReference type="RefSeq" id="XP_022618654.1">
    <property type="nucleotide sequence ID" value="XM_022762933.1"/>
</dbReference>
<feature type="domain" description="RING-type" evidence="6">
    <location>
        <begin position="11"/>
        <end position="51"/>
    </location>
</feature>
<keyword evidence="1" id="KW-0479">Metal-binding</keyword>
<dbReference type="PROSITE" id="PS00518">
    <property type="entry name" value="ZF_RING_1"/>
    <property type="match status" value="1"/>
</dbReference>